<feature type="compositionally biased region" description="Basic residues" evidence="1">
    <location>
        <begin position="219"/>
        <end position="229"/>
    </location>
</feature>
<sequence>MGTLRLTRDGAVPARSGPGATARRPGPARRRPGPGIIDLVSENSEIPDGTAPGTTESATAPAGATATAPGPQPEPIRFFGTSWVAHDGNYGLRRAGVAVGSLAATAASCFLLRFAYQGLEIADVGSFVGILVVLMFAICSAIAFRKTWEGFGSRPADPGREDNLRGLKTIGFIGSLLAYFFRTFTEAPGEKLRRAEYEAAQVRYAKRRSARTGNPAARKTAKAKKARRK</sequence>
<dbReference type="EMBL" id="VIWW01000001">
    <property type="protein sequence ID" value="TWG03934.1"/>
    <property type="molecule type" value="Genomic_DNA"/>
</dbReference>
<organism evidence="3 4">
    <name type="scientific">Streptomyces brevispora</name>
    <dbReference type="NCBI Taxonomy" id="887462"/>
    <lineage>
        <taxon>Bacteria</taxon>
        <taxon>Bacillati</taxon>
        <taxon>Actinomycetota</taxon>
        <taxon>Actinomycetes</taxon>
        <taxon>Kitasatosporales</taxon>
        <taxon>Streptomycetaceae</taxon>
        <taxon>Streptomyces</taxon>
    </lineage>
</organism>
<feature type="compositionally biased region" description="Low complexity" evidence="1">
    <location>
        <begin position="13"/>
        <end position="25"/>
    </location>
</feature>
<proteinExistence type="predicted"/>
<accession>A0A561UX34</accession>
<evidence type="ECO:0000313" key="4">
    <source>
        <dbReference type="Proteomes" id="UP000318186"/>
    </source>
</evidence>
<feature type="transmembrane region" description="Helical" evidence="2">
    <location>
        <begin position="121"/>
        <end position="144"/>
    </location>
</feature>
<reference evidence="3 4" key="1">
    <citation type="submission" date="2019-06" db="EMBL/GenBank/DDBJ databases">
        <title>Sequencing the genomes of 1000 actinobacteria strains.</title>
        <authorList>
            <person name="Klenk H.-P."/>
        </authorList>
    </citation>
    <scope>NUCLEOTIDE SEQUENCE [LARGE SCALE GENOMIC DNA]</scope>
    <source>
        <strain evidence="3 4">DSM 42059</strain>
    </source>
</reference>
<dbReference type="AlphaFoldDB" id="A0A561UX34"/>
<evidence type="ECO:0000313" key="3">
    <source>
        <dbReference type="EMBL" id="TWG03934.1"/>
    </source>
</evidence>
<evidence type="ECO:0000256" key="1">
    <source>
        <dbReference type="SAM" id="MobiDB-lite"/>
    </source>
</evidence>
<dbReference type="Proteomes" id="UP000318186">
    <property type="component" value="Unassembled WGS sequence"/>
</dbReference>
<keyword evidence="2" id="KW-0812">Transmembrane</keyword>
<evidence type="ECO:0008006" key="5">
    <source>
        <dbReference type="Google" id="ProtNLM"/>
    </source>
</evidence>
<evidence type="ECO:0000256" key="2">
    <source>
        <dbReference type="SAM" id="Phobius"/>
    </source>
</evidence>
<feature type="region of interest" description="Disordered" evidence="1">
    <location>
        <begin position="206"/>
        <end position="229"/>
    </location>
</feature>
<comment type="caution">
    <text evidence="3">The sequence shown here is derived from an EMBL/GenBank/DDBJ whole genome shotgun (WGS) entry which is preliminary data.</text>
</comment>
<gene>
    <name evidence="3" type="ORF">FHX80_112375</name>
</gene>
<protein>
    <recommendedName>
        <fullName evidence="5">Integral membrane protein</fullName>
    </recommendedName>
</protein>
<feature type="transmembrane region" description="Helical" evidence="2">
    <location>
        <begin position="95"/>
        <end position="115"/>
    </location>
</feature>
<feature type="region of interest" description="Disordered" evidence="1">
    <location>
        <begin position="1"/>
        <end position="72"/>
    </location>
</feature>
<name>A0A561UX34_9ACTN</name>
<feature type="compositionally biased region" description="Low complexity" evidence="1">
    <location>
        <begin position="49"/>
        <end position="69"/>
    </location>
</feature>
<keyword evidence="2" id="KW-0472">Membrane</keyword>
<keyword evidence="2" id="KW-1133">Transmembrane helix</keyword>